<evidence type="ECO:0000313" key="2">
    <source>
        <dbReference type="EMBL" id="PDX86991.1"/>
    </source>
</evidence>
<dbReference type="CDD" id="cd00093">
    <property type="entry name" value="HTH_XRE"/>
    <property type="match status" value="1"/>
</dbReference>
<dbReference type="Pfam" id="PF01381">
    <property type="entry name" value="HTH_3"/>
    <property type="match status" value="1"/>
</dbReference>
<gene>
    <name evidence="2" type="ORF">CHR60_09770</name>
</gene>
<name>A0A2A7B6N3_9FIRM</name>
<accession>A0A2A7B6N3</accession>
<dbReference type="EMBL" id="NOUV01000014">
    <property type="protein sequence ID" value="PDX86991.1"/>
    <property type="molecule type" value="Genomic_DNA"/>
</dbReference>
<evidence type="ECO:0000313" key="3">
    <source>
        <dbReference type="Proteomes" id="UP000220904"/>
    </source>
</evidence>
<reference evidence="2 3" key="1">
    <citation type="journal article" date="2017" name="Front. Microbiol.">
        <title>New Insights into the Diversity of the Genus Faecalibacterium.</title>
        <authorList>
            <person name="Benevides L."/>
            <person name="Burman S."/>
            <person name="Martin R."/>
            <person name="Robert V."/>
            <person name="Thomas M."/>
            <person name="Miquel S."/>
            <person name="Chain F."/>
            <person name="Sokol H."/>
            <person name="Bermudez-Humaran L.G."/>
            <person name="Morrison M."/>
            <person name="Langella P."/>
            <person name="Azevedo V.A."/>
            <person name="Chatel J.M."/>
            <person name="Soares S."/>
        </authorList>
    </citation>
    <scope>NUCLEOTIDE SEQUENCE [LARGE SCALE GENOMIC DNA]</scope>
    <source>
        <strain evidence="2 3">AHMP21</strain>
    </source>
</reference>
<dbReference type="AlphaFoldDB" id="A0A2A7B6N3"/>
<dbReference type="InterPro" id="IPR010982">
    <property type="entry name" value="Lambda_DNA-bd_dom_sf"/>
</dbReference>
<organism evidence="2 3">
    <name type="scientific">Faecalibacterium prausnitzii</name>
    <dbReference type="NCBI Taxonomy" id="853"/>
    <lineage>
        <taxon>Bacteria</taxon>
        <taxon>Bacillati</taxon>
        <taxon>Bacillota</taxon>
        <taxon>Clostridia</taxon>
        <taxon>Eubacteriales</taxon>
        <taxon>Oscillospiraceae</taxon>
        <taxon>Faecalibacterium</taxon>
    </lineage>
</organism>
<dbReference type="SMART" id="SM00530">
    <property type="entry name" value="HTH_XRE"/>
    <property type="match status" value="1"/>
</dbReference>
<dbReference type="Gene3D" id="1.10.260.40">
    <property type="entry name" value="lambda repressor-like DNA-binding domains"/>
    <property type="match status" value="1"/>
</dbReference>
<dbReference type="PROSITE" id="PS50943">
    <property type="entry name" value="HTH_CROC1"/>
    <property type="match status" value="1"/>
</dbReference>
<evidence type="ECO:0000259" key="1">
    <source>
        <dbReference type="PROSITE" id="PS50943"/>
    </source>
</evidence>
<sequence length="219" mass="24324">MGRNLYAISCRIGKKEAIMNEYDLQVAKALEMARAKAGLSQEKLAKRLGISKPTVASRERGTSPVTLADIINWCVACSIPARRCMDACIYPGLLDYLQEDISTEEKRQILHAAVDEMSNYEVDGWLYLYYGDHGSDPMGVLTEVLANLHTTLANRVAVCSTIGTNYELDHANHRDPDPNGIQPHMPIMYQARDCGQKAALQGVDAYSVKNMEDTRDAKK</sequence>
<dbReference type="InterPro" id="IPR001387">
    <property type="entry name" value="Cro/C1-type_HTH"/>
</dbReference>
<dbReference type="SUPFAM" id="SSF47413">
    <property type="entry name" value="lambda repressor-like DNA-binding domains"/>
    <property type="match status" value="1"/>
</dbReference>
<dbReference type="GO" id="GO:0003677">
    <property type="term" value="F:DNA binding"/>
    <property type="evidence" value="ECO:0007669"/>
    <property type="project" value="InterPro"/>
</dbReference>
<feature type="domain" description="HTH cro/C1-type" evidence="1">
    <location>
        <begin position="30"/>
        <end position="71"/>
    </location>
</feature>
<proteinExistence type="predicted"/>
<dbReference type="Proteomes" id="UP000220904">
    <property type="component" value="Unassembled WGS sequence"/>
</dbReference>
<protein>
    <recommendedName>
        <fullName evidence="1">HTH cro/C1-type domain-containing protein</fullName>
    </recommendedName>
</protein>
<comment type="caution">
    <text evidence="2">The sequence shown here is derived from an EMBL/GenBank/DDBJ whole genome shotgun (WGS) entry which is preliminary data.</text>
</comment>